<proteinExistence type="predicted"/>
<dbReference type="Proteomes" id="UP000238563">
    <property type="component" value="Unassembled WGS sequence"/>
</dbReference>
<dbReference type="RefSeq" id="WP_105734477.1">
    <property type="nucleotide sequence ID" value="NZ_PVBT01000003.1"/>
</dbReference>
<accession>A0A2S9JKI8</accession>
<evidence type="ECO:0000313" key="2">
    <source>
        <dbReference type="EMBL" id="PRD53475.1"/>
    </source>
</evidence>
<feature type="domain" description="BioF2-like acetyltransferase" evidence="1">
    <location>
        <begin position="176"/>
        <end position="319"/>
    </location>
</feature>
<dbReference type="InterPro" id="IPR016181">
    <property type="entry name" value="Acyl_CoA_acyltransferase"/>
</dbReference>
<comment type="caution">
    <text evidence="2">The sequence shown here is derived from an EMBL/GenBank/DDBJ whole genome shotgun (WGS) entry which is preliminary data.</text>
</comment>
<dbReference type="SUPFAM" id="SSF55729">
    <property type="entry name" value="Acyl-CoA N-acyltransferases (Nat)"/>
    <property type="match status" value="1"/>
</dbReference>
<dbReference type="OrthoDB" id="8109718at2"/>
<keyword evidence="3" id="KW-1185">Reference proteome</keyword>
<evidence type="ECO:0000259" key="1">
    <source>
        <dbReference type="Pfam" id="PF13480"/>
    </source>
</evidence>
<sequence length="374" mass="42658">MIPDYDIRVYSHPDQLSPQWPAAGAVTDARQYIFQTTTFLRTWLASYGTRPGNRLCLVEVWDLSGNPLCFLPLGISSRHGGRILTFVDDGVADYNAPILFPNGDEWTRTAAERLWSRIAEALPPFDMAIFDKMPEQIRDRTNPLFLLAGEMNGESCHLTNLKRSWPEIDQSQPGSKNLRNRHRALERLGECRLLIAATAEERAFVLETLLAQKQRRFEETQVPGFDKEPEKQSFFTLGTDNFAAANALHLSALVVNGQVIAAMWGLVEGRHYYGLVFTFESGEWSKYSPGRVLHYLLLRHLLDGGYDCLDLGIGDEPWKLNCCDVTIDLKKMTLVRTARGRVIATRLRVMERLRATPLWQKLRPLKWTVLRALR</sequence>
<reference evidence="2 3" key="1">
    <citation type="submission" date="2018-02" db="EMBL/GenBank/DDBJ databases">
        <title>The draft genome of Phyllobacterium myrsinacearum DSM5892.</title>
        <authorList>
            <person name="Li L."/>
            <person name="Liu L."/>
            <person name="Zhang X."/>
            <person name="Wang T."/>
        </authorList>
    </citation>
    <scope>NUCLEOTIDE SEQUENCE [LARGE SCALE GENOMIC DNA]</scope>
    <source>
        <strain evidence="2 3">DSM 5892</strain>
    </source>
</reference>
<gene>
    <name evidence="2" type="ORF">C5750_14020</name>
</gene>
<organism evidence="2 3">
    <name type="scientific">Phyllobacterium myrsinacearum</name>
    <dbReference type="NCBI Taxonomy" id="28101"/>
    <lineage>
        <taxon>Bacteria</taxon>
        <taxon>Pseudomonadati</taxon>
        <taxon>Pseudomonadota</taxon>
        <taxon>Alphaproteobacteria</taxon>
        <taxon>Hyphomicrobiales</taxon>
        <taxon>Phyllobacteriaceae</taxon>
        <taxon>Phyllobacterium</taxon>
    </lineage>
</organism>
<dbReference type="InterPro" id="IPR038740">
    <property type="entry name" value="BioF2-like_GNAT_dom"/>
</dbReference>
<dbReference type="EMBL" id="PVBT01000003">
    <property type="protein sequence ID" value="PRD53475.1"/>
    <property type="molecule type" value="Genomic_DNA"/>
</dbReference>
<dbReference type="AlphaFoldDB" id="A0A2S9JKI8"/>
<evidence type="ECO:0000313" key="3">
    <source>
        <dbReference type="Proteomes" id="UP000238563"/>
    </source>
</evidence>
<dbReference type="Pfam" id="PF13480">
    <property type="entry name" value="Acetyltransf_6"/>
    <property type="match status" value="1"/>
</dbReference>
<protein>
    <submittedName>
        <fullName evidence="2">Cellulose biosynthesis protein CelD</fullName>
    </submittedName>
</protein>
<name>A0A2S9JKI8_9HYPH</name>